<name>A0A3P7LYS8_DIBLA</name>
<keyword evidence="2" id="KW-1185">Reference proteome</keyword>
<dbReference type="Proteomes" id="UP000281553">
    <property type="component" value="Unassembled WGS sequence"/>
</dbReference>
<organism evidence="1 2">
    <name type="scientific">Dibothriocephalus latus</name>
    <name type="common">Fish tapeworm</name>
    <name type="synonym">Diphyllobothrium latum</name>
    <dbReference type="NCBI Taxonomy" id="60516"/>
    <lineage>
        <taxon>Eukaryota</taxon>
        <taxon>Metazoa</taxon>
        <taxon>Spiralia</taxon>
        <taxon>Lophotrochozoa</taxon>
        <taxon>Platyhelminthes</taxon>
        <taxon>Cestoda</taxon>
        <taxon>Eucestoda</taxon>
        <taxon>Diphyllobothriidea</taxon>
        <taxon>Diphyllobothriidae</taxon>
        <taxon>Dibothriocephalus</taxon>
    </lineage>
</organism>
<reference evidence="1 2" key="1">
    <citation type="submission" date="2018-11" db="EMBL/GenBank/DDBJ databases">
        <authorList>
            <consortium name="Pathogen Informatics"/>
        </authorList>
    </citation>
    <scope>NUCLEOTIDE SEQUENCE [LARGE SCALE GENOMIC DNA]</scope>
</reference>
<sequence>MQSRLNDLLNRTASMNPEETKTVMELQTMWNDSREKLALQFEQLEGFSKLLETAGTALELYEKQPTDERKSECQILLTQLEETYSLDLETDRARIKQRALDETIATKQKVTQTLESECMPAALVSFRESLQQLATQLNEIQGEL</sequence>
<evidence type="ECO:0000313" key="1">
    <source>
        <dbReference type="EMBL" id="VDN16203.1"/>
    </source>
</evidence>
<proteinExistence type="predicted"/>
<protein>
    <submittedName>
        <fullName evidence="1">Uncharacterized protein</fullName>
    </submittedName>
</protein>
<feature type="non-terminal residue" evidence="1">
    <location>
        <position position="144"/>
    </location>
</feature>
<dbReference type="AlphaFoldDB" id="A0A3P7LYS8"/>
<accession>A0A3P7LYS8</accession>
<dbReference type="EMBL" id="UYRU01065001">
    <property type="protein sequence ID" value="VDN16203.1"/>
    <property type="molecule type" value="Genomic_DNA"/>
</dbReference>
<gene>
    <name evidence="1" type="ORF">DILT_LOCUS12034</name>
</gene>
<evidence type="ECO:0000313" key="2">
    <source>
        <dbReference type="Proteomes" id="UP000281553"/>
    </source>
</evidence>